<proteinExistence type="predicted"/>
<dbReference type="GO" id="GO:0008757">
    <property type="term" value="F:S-adenosylmethionine-dependent methyltransferase activity"/>
    <property type="evidence" value="ECO:0007669"/>
    <property type="project" value="InterPro"/>
</dbReference>
<dbReference type="Proteomes" id="UP000285961">
    <property type="component" value="Unassembled WGS sequence"/>
</dbReference>
<name>A0A419EZ88_9BACT</name>
<evidence type="ECO:0000313" key="2">
    <source>
        <dbReference type="EMBL" id="RJP70597.1"/>
    </source>
</evidence>
<sequence>MRNIEKKNARKPEARDSRMDKKILNRYNSLEGAESYSGKFKRHWTERINDRNERNLVSALLRKALKGKSIQLALDLPCGYGRLYPVIKKCANRVVEADWSFHLLKLGREMRDNPPAEPPSPYVRATALSLPFRNNTFDLVLSVRLSHHIRERAERHQYVREISRVSKGWVIFTYFDQDSIKNRLREWRRRFRNKRSKWTLSRSEIQTIAEEAGFDLFYSTPLSRFFSGHRYVVLRKKNSIALP</sequence>
<evidence type="ECO:0000259" key="1">
    <source>
        <dbReference type="Pfam" id="PF08241"/>
    </source>
</evidence>
<dbReference type="Pfam" id="PF08241">
    <property type="entry name" value="Methyltransf_11"/>
    <property type="match status" value="1"/>
</dbReference>
<gene>
    <name evidence="2" type="ORF">C4532_09050</name>
</gene>
<dbReference type="AlphaFoldDB" id="A0A419EZ88"/>
<keyword evidence="2" id="KW-0808">Transferase</keyword>
<comment type="caution">
    <text evidence="2">The sequence shown here is derived from an EMBL/GenBank/DDBJ whole genome shotgun (WGS) entry which is preliminary data.</text>
</comment>
<accession>A0A419EZ88</accession>
<dbReference type="InterPro" id="IPR013216">
    <property type="entry name" value="Methyltransf_11"/>
</dbReference>
<dbReference type="SUPFAM" id="SSF53335">
    <property type="entry name" value="S-adenosyl-L-methionine-dependent methyltransferases"/>
    <property type="match status" value="1"/>
</dbReference>
<evidence type="ECO:0000313" key="3">
    <source>
        <dbReference type="Proteomes" id="UP000285961"/>
    </source>
</evidence>
<organism evidence="2 3">
    <name type="scientific">Candidatus Abyssobacteria bacterium SURF_17</name>
    <dbReference type="NCBI Taxonomy" id="2093361"/>
    <lineage>
        <taxon>Bacteria</taxon>
        <taxon>Pseudomonadati</taxon>
        <taxon>Candidatus Hydrogenedentota</taxon>
        <taxon>Candidatus Abyssobacteria</taxon>
    </lineage>
</organism>
<keyword evidence="2" id="KW-0489">Methyltransferase</keyword>
<dbReference type="EMBL" id="QZKI01000067">
    <property type="protein sequence ID" value="RJP70597.1"/>
    <property type="molecule type" value="Genomic_DNA"/>
</dbReference>
<reference evidence="2 3" key="1">
    <citation type="journal article" date="2017" name="ISME J.">
        <title>Energy and carbon metabolisms in a deep terrestrial subsurface fluid microbial community.</title>
        <authorList>
            <person name="Momper L."/>
            <person name="Jungbluth S.P."/>
            <person name="Lee M.D."/>
            <person name="Amend J.P."/>
        </authorList>
    </citation>
    <scope>NUCLEOTIDE SEQUENCE [LARGE SCALE GENOMIC DNA]</scope>
    <source>
        <strain evidence="2">SURF_17</strain>
    </source>
</reference>
<protein>
    <submittedName>
        <fullName evidence="2">Class I SAM-dependent methyltransferase</fullName>
    </submittedName>
</protein>
<dbReference type="InterPro" id="IPR029063">
    <property type="entry name" value="SAM-dependent_MTases_sf"/>
</dbReference>
<dbReference type="GO" id="GO:0032259">
    <property type="term" value="P:methylation"/>
    <property type="evidence" value="ECO:0007669"/>
    <property type="project" value="UniProtKB-KW"/>
</dbReference>
<dbReference type="Gene3D" id="3.40.50.150">
    <property type="entry name" value="Vaccinia Virus protein VP39"/>
    <property type="match status" value="1"/>
</dbReference>
<feature type="domain" description="Methyltransferase type 11" evidence="1">
    <location>
        <begin position="74"/>
        <end position="167"/>
    </location>
</feature>